<name>A0A0F9DEG3_9ZZZZ</name>
<evidence type="ECO:0000313" key="1">
    <source>
        <dbReference type="EMBL" id="KKL60138.1"/>
    </source>
</evidence>
<sequence>MANPVPNLNDGSANMSPVAYERIAANGTLTLGKNLVFLTKASALGTTTLAAPTNPDMNGQMVTIVSQTAAAHVITATDLINGDDDTMTFGAAIGNCIQLYADGGEWFSGMLIGVTIS</sequence>
<reference evidence="1" key="1">
    <citation type="journal article" date="2015" name="Nature">
        <title>Complex archaea that bridge the gap between prokaryotes and eukaryotes.</title>
        <authorList>
            <person name="Spang A."/>
            <person name="Saw J.H."/>
            <person name="Jorgensen S.L."/>
            <person name="Zaremba-Niedzwiedzka K."/>
            <person name="Martijn J."/>
            <person name="Lind A.E."/>
            <person name="van Eijk R."/>
            <person name="Schleper C."/>
            <person name="Guy L."/>
            <person name="Ettema T.J."/>
        </authorList>
    </citation>
    <scope>NUCLEOTIDE SEQUENCE</scope>
</reference>
<protein>
    <submittedName>
        <fullName evidence="1">Uncharacterized protein</fullName>
    </submittedName>
</protein>
<proteinExistence type="predicted"/>
<comment type="caution">
    <text evidence="1">The sequence shown here is derived from an EMBL/GenBank/DDBJ whole genome shotgun (WGS) entry which is preliminary data.</text>
</comment>
<dbReference type="EMBL" id="LAZR01029251">
    <property type="protein sequence ID" value="KKL60138.1"/>
    <property type="molecule type" value="Genomic_DNA"/>
</dbReference>
<accession>A0A0F9DEG3</accession>
<dbReference type="AlphaFoldDB" id="A0A0F9DEG3"/>
<gene>
    <name evidence="1" type="ORF">LCGC14_2208330</name>
</gene>
<organism evidence="1">
    <name type="scientific">marine sediment metagenome</name>
    <dbReference type="NCBI Taxonomy" id="412755"/>
    <lineage>
        <taxon>unclassified sequences</taxon>
        <taxon>metagenomes</taxon>
        <taxon>ecological metagenomes</taxon>
    </lineage>
</organism>